<evidence type="ECO:0000313" key="11">
    <source>
        <dbReference type="EMBL" id="KKN57136.1"/>
    </source>
</evidence>
<dbReference type="InterPro" id="IPR049142">
    <property type="entry name" value="MS_channel_1st"/>
</dbReference>
<dbReference type="AlphaFoldDB" id="A0A0F9U776"/>
<keyword evidence="4 7" id="KW-0812">Transmembrane</keyword>
<comment type="similarity">
    <text evidence="2">Belongs to the MscS (TC 1.A.23) family.</text>
</comment>
<dbReference type="Gene3D" id="2.30.30.60">
    <property type="match status" value="1"/>
</dbReference>
<dbReference type="InterPro" id="IPR011014">
    <property type="entry name" value="MscS_channel_TM-2"/>
</dbReference>
<evidence type="ECO:0000256" key="7">
    <source>
        <dbReference type="SAM" id="Phobius"/>
    </source>
</evidence>
<dbReference type="InterPro" id="IPR045276">
    <property type="entry name" value="YbiO_bact"/>
</dbReference>
<dbReference type="InterPro" id="IPR010920">
    <property type="entry name" value="LSM_dom_sf"/>
</dbReference>
<dbReference type="InterPro" id="IPR006685">
    <property type="entry name" value="MscS_channel_2nd"/>
</dbReference>
<dbReference type="GO" id="GO:0008381">
    <property type="term" value="F:mechanosensitive monoatomic ion channel activity"/>
    <property type="evidence" value="ECO:0007669"/>
    <property type="project" value="InterPro"/>
</dbReference>
<dbReference type="PANTHER" id="PTHR30460">
    <property type="entry name" value="MODERATE CONDUCTANCE MECHANOSENSITIVE CHANNEL YBIO"/>
    <property type="match status" value="1"/>
</dbReference>
<dbReference type="InterPro" id="IPR023408">
    <property type="entry name" value="MscS_beta-dom_sf"/>
</dbReference>
<feature type="transmembrane region" description="Helical" evidence="7">
    <location>
        <begin position="20"/>
        <end position="37"/>
    </location>
</feature>
<protein>
    <recommendedName>
        <fullName evidence="12">Mechanosensitive ion channel family protein</fullName>
    </recommendedName>
</protein>
<keyword evidence="6 7" id="KW-0472">Membrane</keyword>
<evidence type="ECO:0000256" key="1">
    <source>
        <dbReference type="ARBA" id="ARBA00004651"/>
    </source>
</evidence>
<name>A0A0F9U776_9ZZZZ</name>
<organism evidence="11">
    <name type="scientific">marine sediment metagenome</name>
    <dbReference type="NCBI Taxonomy" id="412755"/>
    <lineage>
        <taxon>unclassified sequences</taxon>
        <taxon>metagenomes</taxon>
        <taxon>ecological metagenomes</taxon>
    </lineage>
</organism>
<dbReference type="SUPFAM" id="SSF82861">
    <property type="entry name" value="Mechanosensitive channel protein MscS (YggB), transmembrane region"/>
    <property type="match status" value="1"/>
</dbReference>
<feature type="domain" description="Mechanosensitive ion channel transmembrane helices 2/3" evidence="10">
    <location>
        <begin position="80"/>
        <end position="116"/>
    </location>
</feature>
<evidence type="ECO:0000259" key="8">
    <source>
        <dbReference type="Pfam" id="PF00924"/>
    </source>
</evidence>
<evidence type="ECO:0000256" key="4">
    <source>
        <dbReference type="ARBA" id="ARBA00022692"/>
    </source>
</evidence>
<dbReference type="GO" id="GO:0005886">
    <property type="term" value="C:plasma membrane"/>
    <property type="evidence" value="ECO:0007669"/>
    <property type="project" value="UniProtKB-SubCell"/>
</dbReference>
<dbReference type="InterPro" id="IPR011066">
    <property type="entry name" value="MscS_channel_C_sf"/>
</dbReference>
<evidence type="ECO:0000256" key="2">
    <source>
        <dbReference type="ARBA" id="ARBA00008017"/>
    </source>
</evidence>
<keyword evidence="5 7" id="KW-1133">Transmembrane helix</keyword>
<dbReference type="EMBL" id="LAZR01000817">
    <property type="protein sequence ID" value="KKN57136.1"/>
    <property type="molecule type" value="Genomic_DNA"/>
</dbReference>
<feature type="domain" description="Mechanosensitive ion channel MscS" evidence="8">
    <location>
        <begin position="117"/>
        <end position="180"/>
    </location>
</feature>
<reference evidence="11" key="1">
    <citation type="journal article" date="2015" name="Nature">
        <title>Complex archaea that bridge the gap between prokaryotes and eukaryotes.</title>
        <authorList>
            <person name="Spang A."/>
            <person name="Saw J.H."/>
            <person name="Jorgensen S.L."/>
            <person name="Zaremba-Niedzwiedzka K."/>
            <person name="Martijn J."/>
            <person name="Lind A.E."/>
            <person name="van Eijk R."/>
            <person name="Schleper C."/>
            <person name="Guy L."/>
            <person name="Ettema T.J."/>
        </authorList>
    </citation>
    <scope>NUCLEOTIDE SEQUENCE</scope>
</reference>
<comment type="caution">
    <text evidence="11">The sequence shown here is derived from an EMBL/GenBank/DDBJ whole genome shotgun (WGS) entry which is preliminary data.</text>
</comment>
<dbReference type="InterPro" id="IPR049278">
    <property type="entry name" value="MS_channel_C"/>
</dbReference>
<evidence type="ECO:0008006" key="12">
    <source>
        <dbReference type="Google" id="ProtNLM"/>
    </source>
</evidence>
<comment type="subcellular location">
    <subcellularLocation>
        <location evidence="1">Cell membrane</location>
        <topology evidence="1">Multi-pass membrane protein</topology>
    </subcellularLocation>
</comment>
<dbReference type="PANTHER" id="PTHR30460:SF0">
    <property type="entry name" value="MODERATE CONDUCTANCE MECHANOSENSITIVE CHANNEL YBIO"/>
    <property type="match status" value="1"/>
</dbReference>
<evidence type="ECO:0000259" key="9">
    <source>
        <dbReference type="Pfam" id="PF21082"/>
    </source>
</evidence>
<evidence type="ECO:0000256" key="6">
    <source>
        <dbReference type="ARBA" id="ARBA00023136"/>
    </source>
</evidence>
<feature type="transmembrane region" description="Helical" evidence="7">
    <location>
        <begin position="97"/>
        <end position="119"/>
    </location>
</feature>
<keyword evidence="3" id="KW-1003">Cell membrane</keyword>
<dbReference type="Gene3D" id="1.10.287.1260">
    <property type="match status" value="1"/>
</dbReference>
<dbReference type="Pfam" id="PF00924">
    <property type="entry name" value="MS_channel_2nd"/>
    <property type="match status" value="1"/>
</dbReference>
<sequence length="316" mass="35677">MELLQKLAESLDYVSLINTSLRITFILFIAWFLTFLLKRTLIKLEVIWISRSAHSGESSSEAKKRIETIVRLLRQAGLLALWITMALVIFREVGLEIGPILASAGILGLAVGFGAQNLVRDFIAGFFMILENQIRVGDVVIINDTGGLVERINFRTTVLRDVQGVVHYFQNGNISSLSNMTSDWSAYVFDIGVAYKENTDVVASKIQEVIDSMMSDEQYKQLIIDQPEIFGVDKLDDSAVIIKGRIKTLPIQQWTVGREFLRRIKFAFDEAKIEIPFPHSTLYFGEDSKPFDVTMMQSKSDITLTKPSSERPVTEE</sequence>
<evidence type="ECO:0000256" key="5">
    <source>
        <dbReference type="ARBA" id="ARBA00022989"/>
    </source>
</evidence>
<dbReference type="Pfam" id="PF21088">
    <property type="entry name" value="MS_channel_1st"/>
    <property type="match status" value="1"/>
</dbReference>
<accession>A0A0F9U776</accession>
<gene>
    <name evidence="11" type="ORF">LCGC14_0565110</name>
</gene>
<dbReference type="Gene3D" id="3.30.70.100">
    <property type="match status" value="1"/>
</dbReference>
<feature type="domain" description="Mechanosensitive ion channel MscS C-terminal" evidence="9">
    <location>
        <begin position="188"/>
        <end position="275"/>
    </location>
</feature>
<dbReference type="Pfam" id="PF21082">
    <property type="entry name" value="MS_channel_3rd"/>
    <property type="match status" value="1"/>
</dbReference>
<proteinExistence type="inferred from homology"/>
<dbReference type="SUPFAM" id="SSF82689">
    <property type="entry name" value="Mechanosensitive channel protein MscS (YggB), C-terminal domain"/>
    <property type="match status" value="1"/>
</dbReference>
<evidence type="ECO:0000259" key="10">
    <source>
        <dbReference type="Pfam" id="PF21088"/>
    </source>
</evidence>
<evidence type="ECO:0000256" key="3">
    <source>
        <dbReference type="ARBA" id="ARBA00022475"/>
    </source>
</evidence>
<dbReference type="SUPFAM" id="SSF50182">
    <property type="entry name" value="Sm-like ribonucleoproteins"/>
    <property type="match status" value="1"/>
</dbReference>
<feature type="transmembrane region" description="Helical" evidence="7">
    <location>
        <begin position="72"/>
        <end position="91"/>
    </location>
</feature>